<dbReference type="Gene3D" id="3.40.630.30">
    <property type="match status" value="1"/>
</dbReference>
<dbReference type="InterPro" id="IPR041496">
    <property type="entry name" value="YitH/HolE_GNAT"/>
</dbReference>
<keyword evidence="3" id="KW-1185">Reference proteome</keyword>
<protein>
    <submittedName>
        <fullName evidence="2">GCN5 family acetyltransferase</fullName>
    </submittedName>
</protein>
<dbReference type="InterPro" id="IPR052729">
    <property type="entry name" value="Acyl/Acetyltrans_Enzymes"/>
</dbReference>
<keyword evidence="2" id="KW-0808">Transferase</keyword>
<sequence>MSNTYTIRTMTRDEVDLAIEWAALEGWNPGLEDAQSYYQADPEGFLIGLLNDEPIAVISAVKYDDAFGFIGFYIVKPEYRGQGFGLEIWQAAMTRLAGCNIGLDGVVEQQENYKKSGFSLAYSNRRYQGCSHKLAVQSALDLEDLDALPFSTITQFFEPFFPVQRTGFWHAWLTQSNAKSVGVLIDGQLQGAGIIRQCREGYKIGPLFAQNTQQAEAIIGALSSQVADDCAVFLDVPACHSAADELAQKLNMTPVFDTARMYTQEMPDIGVDQTFGVTSFEIG</sequence>
<dbReference type="Proteomes" id="UP000033452">
    <property type="component" value="Unassembled WGS sequence"/>
</dbReference>
<dbReference type="OrthoDB" id="20916at2"/>
<dbReference type="PANTHER" id="PTHR47237">
    <property type="entry name" value="SLL0310 PROTEIN"/>
    <property type="match status" value="1"/>
</dbReference>
<dbReference type="Gene3D" id="3.40.630.90">
    <property type="match status" value="1"/>
</dbReference>
<dbReference type="GO" id="GO:0016747">
    <property type="term" value="F:acyltransferase activity, transferring groups other than amino-acyl groups"/>
    <property type="evidence" value="ECO:0007669"/>
    <property type="project" value="InterPro"/>
</dbReference>
<dbReference type="PROSITE" id="PS51186">
    <property type="entry name" value="GNAT"/>
    <property type="match status" value="1"/>
</dbReference>
<organism evidence="2 3">
    <name type="scientific">Pseudoalteromonas rubra</name>
    <dbReference type="NCBI Taxonomy" id="43658"/>
    <lineage>
        <taxon>Bacteria</taxon>
        <taxon>Pseudomonadati</taxon>
        <taxon>Pseudomonadota</taxon>
        <taxon>Gammaproteobacteria</taxon>
        <taxon>Alteromonadales</taxon>
        <taxon>Pseudoalteromonadaceae</taxon>
        <taxon>Pseudoalteromonas</taxon>
    </lineage>
</organism>
<comment type="caution">
    <text evidence="2">The sequence shown here is derived from an EMBL/GenBank/DDBJ whole genome shotgun (WGS) entry which is preliminary data.</text>
</comment>
<dbReference type="Pfam" id="PF00583">
    <property type="entry name" value="Acetyltransf_1"/>
    <property type="match status" value="1"/>
</dbReference>
<evidence type="ECO:0000313" key="3">
    <source>
        <dbReference type="Proteomes" id="UP000033452"/>
    </source>
</evidence>
<name>A0A0F4QS36_9GAMM</name>
<accession>A0A0F4QS36</accession>
<dbReference type="InterPro" id="IPR000182">
    <property type="entry name" value="GNAT_dom"/>
</dbReference>
<evidence type="ECO:0000313" key="2">
    <source>
        <dbReference type="EMBL" id="KJZ10179.1"/>
    </source>
</evidence>
<dbReference type="SUPFAM" id="SSF55729">
    <property type="entry name" value="Acyl-CoA N-acyltransferases (Nat)"/>
    <property type="match status" value="1"/>
</dbReference>
<feature type="domain" description="N-acetyltransferase" evidence="1">
    <location>
        <begin position="5"/>
        <end position="143"/>
    </location>
</feature>
<dbReference type="Pfam" id="PF18014">
    <property type="entry name" value="Acetyltransf_18"/>
    <property type="match status" value="1"/>
</dbReference>
<dbReference type="CDD" id="cd04301">
    <property type="entry name" value="NAT_SF"/>
    <property type="match status" value="1"/>
</dbReference>
<evidence type="ECO:0000259" key="1">
    <source>
        <dbReference type="PROSITE" id="PS51186"/>
    </source>
</evidence>
<proteinExistence type="predicted"/>
<dbReference type="EMBL" id="JXYA01000016">
    <property type="protein sequence ID" value="KJZ10179.1"/>
    <property type="molecule type" value="Genomic_DNA"/>
</dbReference>
<dbReference type="AlphaFoldDB" id="A0A0F4QS36"/>
<dbReference type="RefSeq" id="WP_046004454.1">
    <property type="nucleotide sequence ID" value="NZ_JXYA01000016.1"/>
</dbReference>
<dbReference type="InterPro" id="IPR016181">
    <property type="entry name" value="Acyl_CoA_acyltransferase"/>
</dbReference>
<dbReference type="PATRIC" id="fig|43658.5.peg.1700"/>
<gene>
    <name evidence="2" type="ORF">TW77_08095</name>
</gene>
<reference evidence="2 3" key="1">
    <citation type="journal article" date="2015" name="BMC Genomics">
        <title>Genome mining reveals unlocked bioactive potential of marine Gram-negative bacteria.</title>
        <authorList>
            <person name="Machado H."/>
            <person name="Sonnenschein E.C."/>
            <person name="Melchiorsen J."/>
            <person name="Gram L."/>
        </authorList>
    </citation>
    <scope>NUCLEOTIDE SEQUENCE [LARGE SCALE GENOMIC DNA]</scope>
    <source>
        <strain evidence="2 3">S2471</strain>
    </source>
</reference>
<dbReference type="PANTHER" id="PTHR47237:SF1">
    <property type="entry name" value="SLL0310 PROTEIN"/>
    <property type="match status" value="1"/>
</dbReference>